<dbReference type="Gene3D" id="3.30.200.20">
    <property type="entry name" value="Phosphorylase Kinase, domain 1"/>
    <property type="match status" value="1"/>
</dbReference>
<keyword evidence="8 11" id="KW-0067">ATP-binding</keyword>
<evidence type="ECO:0000313" key="16">
    <source>
        <dbReference type="Proteomes" id="UP000026962"/>
    </source>
</evidence>
<comment type="similarity">
    <text evidence="2">In the N-terminal section; belongs to the leguminous lectin family.</text>
</comment>
<dbReference type="PANTHER" id="PTHR27007">
    <property type="match status" value="1"/>
</dbReference>
<accession>A0A0E0KM41</accession>
<dbReference type="AlphaFoldDB" id="A0A0E0KM41"/>
<keyword evidence="9 12" id="KW-1133">Transmembrane helix</keyword>
<evidence type="ECO:0000256" key="1">
    <source>
        <dbReference type="ARBA" id="ARBA00004479"/>
    </source>
</evidence>
<keyword evidence="5 13" id="KW-0732">Signal</keyword>
<feature type="binding site" evidence="11">
    <location>
        <position position="367"/>
    </location>
    <ligand>
        <name>ATP</name>
        <dbReference type="ChEBI" id="CHEBI:30616"/>
    </ligand>
</feature>
<evidence type="ECO:0000256" key="8">
    <source>
        <dbReference type="ARBA" id="ARBA00022840"/>
    </source>
</evidence>
<feature type="chain" id="PRO_5002365613" description="Protein kinase domain-containing protein" evidence="13">
    <location>
        <begin position="30"/>
        <end position="405"/>
    </location>
</feature>
<dbReference type="InterPro" id="IPR001220">
    <property type="entry name" value="Legume_lectin_dom"/>
</dbReference>
<dbReference type="GO" id="GO:0005524">
    <property type="term" value="F:ATP binding"/>
    <property type="evidence" value="ECO:0007669"/>
    <property type="project" value="UniProtKB-UniRule"/>
</dbReference>
<dbReference type="GO" id="GO:0006952">
    <property type="term" value="P:defense response"/>
    <property type="evidence" value="ECO:0007669"/>
    <property type="project" value="UniProtKB-ARBA"/>
</dbReference>
<dbReference type="OMA" id="WNATIEY"/>
<dbReference type="InterPro" id="IPR000719">
    <property type="entry name" value="Prot_kinase_dom"/>
</dbReference>
<dbReference type="InterPro" id="IPR011009">
    <property type="entry name" value="Kinase-like_dom_sf"/>
</dbReference>
<dbReference type="SUPFAM" id="SSF49899">
    <property type="entry name" value="Concanavalin A-like lectins/glucanases"/>
    <property type="match status" value="1"/>
</dbReference>
<dbReference type="GO" id="GO:0030246">
    <property type="term" value="F:carbohydrate binding"/>
    <property type="evidence" value="ECO:0007669"/>
    <property type="project" value="UniProtKB-KW"/>
</dbReference>
<dbReference type="eggNOG" id="ENOG502QT06">
    <property type="taxonomic scope" value="Eukaryota"/>
</dbReference>
<feature type="transmembrane region" description="Helical" evidence="12">
    <location>
        <begin position="275"/>
        <end position="298"/>
    </location>
</feature>
<dbReference type="InterPro" id="IPR017441">
    <property type="entry name" value="Protein_kinase_ATP_BS"/>
</dbReference>
<reference evidence="15" key="1">
    <citation type="submission" date="2015-04" db="UniProtKB">
        <authorList>
            <consortium name="EnsemblPlants"/>
        </authorList>
    </citation>
    <scope>IDENTIFICATION</scope>
</reference>
<keyword evidence="6" id="KW-0430">Lectin</keyword>
<dbReference type="InterPro" id="IPR013320">
    <property type="entry name" value="ConA-like_dom_sf"/>
</dbReference>
<evidence type="ECO:0000256" key="4">
    <source>
        <dbReference type="ARBA" id="ARBA00022692"/>
    </source>
</evidence>
<comment type="subcellular location">
    <subcellularLocation>
        <location evidence="1">Membrane</location>
        <topology evidence="1">Single-pass type I membrane protein</topology>
    </subcellularLocation>
</comment>
<reference evidence="15" key="2">
    <citation type="submission" date="2018-05" db="EMBL/GenBank/DDBJ databases">
        <title>OpunRS2 (Oryza punctata Reference Sequence Version 2).</title>
        <authorList>
            <person name="Zhang J."/>
            <person name="Kudrna D."/>
            <person name="Lee S."/>
            <person name="Talag J."/>
            <person name="Welchert J."/>
            <person name="Wing R.A."/>
        </authorList>
    </citation>
    <scope>NUCLEOTIDE SEQUENCE [LARGE SCALE GENOMIC DNA]</scope>
</reference>
<dbReference type="HOGENOM" id="CLU_056843_0_0_1"/>
<protein>
    <recommendedName>
        <fullName evidence="14">Protein kinase domain-containing protein</fullName>
    </recommendedName>
</protein>
<evidence type="ECO:0000256" key="2">
    <source>
        <dbReference type="ARBA" id="ARBA00008536"/>
    </source>
</evidence>
<evidence type="ECO:0000313" key="15">
    <source>
        <dbReference type="EnsemblPlants" id="OPUNC04G00460.1"/>
    </source>
</evidence>
<name>A0A0E0KM41_ORYPU</name>
<evidence type="ECO:0000256" key="11">
    <source>
        <dbReference type="PROSITE-ProRule" id="PRU10141"/>
    </source>
</evidence>
<comment type="similarity">
    <text evidence="3">In the C-terminal section; belongs to the protein kinase superfamily. Ser/Thr protein kinase family.</text>
</comment>
<dbReference type="Pfam" id="PF07714">
    <property type="entry name" value="PK_Tyr_Ser-Thr"/>
    <property type="match status" value="1"/>
</dbReference>
<feature type="signal peptide" evidence="13">
    <location>
        <begin position="1"/>
        <end position="29"/>
    </location>
</feature>
<dbReference type="Gramene" id="OPUNC04G00460.1">
    <property type="protein sequence ID" value="OPUNC04G00460.1"/>
    <property type="gene ID" value="OPUNC04G00460"/>
</dbReference>
<dbReference type="GO" id="GO:0016020">
    <property type="term" value="C:membrane"/>
    <property type="evidence" value="ECO:0007669"/>
    <property type="project" value="UniProtKB-SubCell"/>
</dbReference>
<evidence type="ECO:0000256" key="3">
    <source>
        <dbReference type="ARBA" id="ARBA00010217"/>
    </source>
</evidence>
<evidence type="ECO:0000256" key="6">
    <source>
        <dbReference type="ARBA" id="ARBA00022734"/>
    </source>
</evidence>
<dbReference type="InterPro" id="IPR050528">
    <property type="entry name" value="L-type_Lectin-RKs"/>
</dbReference>
<keyword evidence="16" id="KW-1185">Reference proteome</keyword>
<proteinExistence type="inferred from homology"/>
<keyword evidence="10 12" id="KW-0472">Membrane</keyword>
<dbReference type="Gene3D" id="2.60.120.200">
    <property type="match status" value="2"/>
</dbReference>
<feature type="domain" description="Protein kinase" evidence="14">
    <location>
        <begin position="331"/>
        <end position="405"/>
    </location>
</feature>
<evidence type="ECO:0000256" key="10">
    <source>
        <dbReference type="ARBA" id="ARBA00023136"/>
    </source>
</evidence>
<evidence type="ECO:0000256" key="5">
    <source>
        <dbReference type="ARBA" id="ARBA00022729"/>
    </source>
</evidence>
<dbReference type="GO" id="GO:0004672">
    <property type="term" value="F:protein kinase activity"/>
    <property type="evidence" value="ECO:0007669"/>
    <property type="project" value="InterPro"/>
</dbReference>
<evidence type="ECO:0000256" key="12">
    <source>
        <dbReference type="SAM" id="Phobius"/>
    </source>
</evidence>
<keyword evidence="7 11" id="KW-0547">Nucleotide-binding</keyword>
<dbReference type="EnsemblPlants" id="OPUNC04G00460.1">
    <property type="protein sequence ID" value="OPUNC04G00460.1"/>
    <property type="gene ID" value="OPUNC04G00460"/>
</dbReference>
<dbReference type="InterPro" id="IPR001245">
    <property type="entry name" value="Ser-Thr/Tyr_kinase_cat_dom"/>
</dbReference>
<dbReference type="GO" id="GO:0051707">
    <property type="term" value="P:response to other organism"/>
    <property type="evidence" value="ECO:0007669"/>
    <property type="project" value="UniProtKB-ARBA"/>
</dbReference>
<keyword evidence="4 12" id="KW-0812">Transmembrane</keyword>
<dbReference type="STRING" id="4537.A0A0E0KM41"/>
<evidence type="ECO:0000259" key="14">
    <source>
        <dbReference type="PROSITE" id="PS50011"/>
    </source>
</evidence>
<dbReference type="Pfam" id="PF00139">
    <property type="entry name" value="Lectin_legB"/>
    <property type="match status" value="2"/>
</dbReference>
<organism evidence="15">
    <name type="scientific">Oryza punctata</name>
    <name type="common">Red rice</name>
    <dbReference type="NCBI Taxonomy" id="4537"/>
    <lineage>
        <taxon>Eukaryota</taxon>
        <taxon>Viridiplantae</taxon>
        <taxon>Streptophyta</taxon>
        <taxon>Embryophyta</taxon>
        <taxon>Tracheophyta</taxon>
        <taxon>Spermatophyta</taxon>
        <taxon>Magnoliopsida</taxon>
        <taxon>Liliopsida</taxon>
        <taxon>Poales</taxon>
        <taxon>Poaceae</taxon>
        <taxon>BOP clade</taxon>
        <taxon>Oryzoideae</taxon>
        <taxon>Oryzeae</taxon>
        <taxon>Oryzinae</taxon>
        <taxon>Oryza</taxon>
    </lineage>
</organism>
<evidence type="ECO:0000256" key="9">
    <source>
        <dbReference type="ARBA" id="ARBA00022989"/>
    </source>
</evidence>
<dbReference type="PROSITE" id="PS50011">
    <property type="entry name" value="PROTEIN_KINASE_DOM"/>
    <property type="match status" value="1"/>
</dbReference>
<dbReference type="PROSITE" id="PS00107">
    <property type="entry name" value="PROTEIN_KINASE_ATP"/>
    <property type="match status" value="1"/>
</dbReference>
<evidence type="ECO:0000256" key="7">
    <source>
        <dbReference type="ARBA" id="ARBA00022741"/>
    </source>
</evidence>
<dbReference type="SUPFAM" id="SSF56112">
    <property type="entry name" value="Protein kinase-like (PK-like)"/>
    <property type="match status" value="1"/>
</dbReference>
<sequence>MSPHAVPKFVLVLVPSFLVILCSISLSNACTGLEACTSLEQEDWSGSGSISIPTFDGIDEQQSLVVLKNAEIWRDVLRLPASNTSSSGSVLLPFRMELWQQVDSGGMMKNEASFTTTLRFMIISSPTAAASLAFVVVPSLNAADGSLPPALNTANSTTTTTSNNNHSLALDLGSIMSGYSTAVNYTVWIDYDGIRRLMLAYIANDGDPKPSEALFATPLTMSDRVPNKAYVGFMASGAGGQGNSEIFGFLSWNMTVERAGDKRAGQMSKKRQLEYGLMAVILFFSLFCIALIVTLVFLRQNNNETKDELDKVLTCVARKLKYSEISDATNGFSSEVLGEGAFGVVYKGKLSTGKDDEKQERQVAVKKFKESGYWQQYSEFLDEIQVIIQLRHNNIVRLLGAYILV</sequence>
<dbReference type="Proteomes" id="UP000026962">
    <property type="component" value="Chromosome 4"/>
</dbReference>
<evidence type="ECO:0000256" key="13">
    <source>
        <dbReference type="SAM" id="SignalP"/>
    </source>
</evidence>